<dbReference type="Proteomes" id="UP000176998">
    <property type="component" value="Unassembled WGS sequence"/>
</dbReference>
<dbReference type="RefSeq" id="XP_022473452.1">
    <property type="nucleotide sequence ID" value="XM_022619995.1"/>
</dbReference>
<keyword evidence="2" id="KW-1185">Reference proteome</keyword>
<sequence length="120" mass="12859">MTCLTLLEVYQELDSVDCGIAGDSIFDRGGGSAEGRRGEEEITVLKDIVEKPSQLGLGCDLNIQCFEHRAEYRILGVVILHVAGGTGKKIVAASDAETIEKGLDLCSVRSEDLPLAVHTQ</sequence>
<gene>
    <name evidence="1" type="ORF">CORC01_08364</name>
</gene>
<comment type="caution">
    <text evidence="1">The sequence shown here is derived from an EMBL/GenBank/DDBJ whole genome shotgun (WGS) entry which is preliminary data.</text>
</comment>
<name>A0A1G4B4T7_9PEZI</name>
<protein>
    <submittedName>
        <fullName evidence="1">Uncharacterized protein</fullName>
    </submittedName>
</protein>
<proteinExistence type="predicted"/>
<accession>A0A1G4B4T7</accession>
<organism evidence="1 2">
    <name type="scientific">Colletotrichum orchidophilum</name>
    <dbReference type="NCBI Taxonomy" id="1209926"/>
    <lineage>
        <taxon>Eukaryota</taxon>
        <taxon>Fungi</taxon>
        <taxon>Dikarya</taxon>
        <taxon>Ascomycota</taxon>
        <taxon>Pezizomycotina</taxon>
        <taxon>Sordariomycetes</taxon>
        <taxon>Hypocreomycetidae</taxon>
        <taxon>Glomerellales</taxon>
        <taxon>Glomerellaceae</taxon>
        <taxon>Colletotrichum</taxon>
    </lineage>
</organism>
<dbReference type="AlphaFoldDB" id="A0A1G4B4T7"/>
<dbReference type="GeneID" id="34561505"/>
<evidence type="ECO:0000313" key="2">
    <source>
        <dbReference type="Proteomes" id="UP000176998"/>
    </source>
</evidence>
<reference evidence="1 2" key="1">
    <citation type="submission" date="2016-09" db="EMBL/GenBank/DDBJ databases">
        <authorList>
            <person name="Capua I."/>
            <person name="De Benedictis P."/>
            <person name="Joannis T."/>
            <person name="Lombin L.H."/>
            <person name="Cattoli G."/>
        </authorList>
    </citation>
    <scope>NUCLEOTIDE SEQUENCE [LARGE SCALE GENOMIC DNA]</scope>
    <source>
        <strain evidence="1 2">IMI 309357</strain>
    </source>
</reference>
<evidence type="ECO:0000313" key="1">
    <source>
        <dbReference type="EMBL" id="OHE96292.1"/>
    </source>
</evidence>
<dbReference type="EMBL" id="MJBS01000071">
    <property type="protein sequence ID" value="OHE96292.1"/>
    <property type="molecule type" value="Genomic_DNA"/>
</dbReference>